<dbReference type="InterPro" id="IPR013094">
    <property type="entry name" value="AB_hydrolase_3"/>
</dbReference>
<evidence type="ECO:0000256" key="1">
    <source>
        <dbReference type="ARBA" id="ARBA00010515"/>
    </source>
</evidence>
<dbReference type="PANTHER" id="PTHR48081:SF8">
    <property type="entry name" value="ALPHA_BETA HYDROLASE FOLD-3 DOMAIN-CONTAINING PROTEIN-RELATED"/>
    <property type="match status" value="1"/>
</dbReference>
<evidence type="ECO:0000313" key="4">
    <source>
        <dbReference type="EMBL" id="SEA01690.1"/>
    </source>
</evidence>
<evidence type="ECO:0000256" key="2">
    <source>
        <dbReference type="ARBA" id="ARBA00022801"/>
    </source>
</evidence>
<dbReference type="Proteomes" id="UP000199002">
    <property type="component" value="Unassembled WGS sequence"/>
</dbReference>
<dbReference type="Gene3D" id="3.40.50.1820">
    <property type="entry name" value="alpha/beta hydrolase"/>
    <property type="match status" value="1"/>
</dbReference>
<protein>
    <submittedName>
        <fullName evidence="4">Acetyl esterase</fullName>
    </submittedName>
</protein>
<dbReference type="AlphaFoldDB" id="A0A1H3XR35"/>
<keyword evidence="2" id="KW-0378">Hydrolase</keyword>
<dbReference type="InterPro" id="IPR050300">
    <property type="entry name" value="GDXG_lipolytic_enzyme"/>
</dbReference>
<sequence length="305" mass="32700">MPLHPWAQAHLAQPHMAARIPVETLSPHAARQQSRAMCRLAPPGEAVARTADFCIPGPHGGMIPVRMYTPAGMGPGPMPVCLYFHGGGWVLGDLDAQDAACRSMANGAACVVVSVNYRHAPEHPFPAAPEDCYAAACWVARQGAELGTDTQRLAVAGMSAGANLAIAVTLMAKERGGPSIACQALMVPVTDHRFDTRSYAECAEGYDLTLRDMQWYWGHYLAHPADGAHPWASPLRAADLSGLPGAFVMTSEYDPLRDEGEAYAQRLRDAGVPVLSRCNAGMMHGFLGPQAVPEVADFLRSRLHR</sequence>
<dbReference type="InterPro" id="IPR029058">
    <property type="entry name" value="AB_hydrolase_fold"/>
</dbReference>
<proteinExistence type="inferred from homology"/>
<name>A0A1H3XR35_9BURK</name>
<evidence type="ECO:0000259" key="3">
    <source>
        <dbReference type="Pfam" id="PF07859"/>
    </source>
</evidence>
<dbReference type="Pfam" id="PF07859">
    <property type="entry name" value="Abhydrolase_3"/>
    <property type="match status" value="1"/>
</dbReference>
<dbReference type="GO" id="GO:0016787">
    <property type="term" value="F:hydrolase activity"/>
    <property type="evidence" value="ECO:0007669"/>
    <property type="project" value="UniProtKB-KW"/>
</dbReference>
<dbReference type="STRING" id="592050.SAMN05421875_10486"/>
<dbReference type="EMBL" id="FNQJ01000004">
    <property type="protein sequence ID" value="SEA01690.1"/>
    <property type="molecule type" value="Genomic_DNA"/>
</dbReference>
<dbReference type="RefSeq" id="WP_092697299.1">
    <property type="nucleotide sequence ID" value="NZ_CAXIQL010000016.1"/>
</dbReference>
<reference evidence="5" key="1">
    <citation type="submission" date="2016-10" db="EMBL/GenBank/DDBJ databases">
        <authorList>
            <person name="Varghese N."/>
            <person name="Submissions S."/>
        </authorList>
    </citation>
    <scope>NUCLEOTIDE SEQUENCE [LARGE SCALE GENOMIC DNA]</scope>
    <source>
        <strain evidence="5">DSM 25157</strain>
    </source>
</reference>
<comment type="similarity">
    <text evidence="1">Belongs to the 'GDXG' lipolytic enzyme family.</text>
</comment>
<accession>A0A1H3XR35</accession>
<dbReference type="SUPFAM" id="SSF53474">
    <property type="entry name" value="alpha/beta-Hydrolases"/>
    <property type="match status" value="1"/>
</dbReference>
<dbReference type="FunFam" id="3.40.50.1820:FF:000089">
    <property type="entry name" value="Alpha/beta hydrolase"/>
    <property type="match status" value="1"/>
</dbReference>
<dbReference type="GeneID" id="34233507"/>
<evidence type="ECO:0000313" key="5">
    <source>
        <dbReference type="Proteomes" id="UP000199002"/>
    </source>
</evidence>
<keyword evidence="5" id="KW-1185">Reference proteome</keyword>
<dbReference type="PANTHER" id="PTHR48081">
    <property type="entry name" value="AB HYDROLASE SUPERFAMILY PROTEIN C4A8.06C"/>
    <property type="match status" value="1"/>
</dbReference>
<organism evidence="4 5">
    <name type="scientific">Acidovorax soli</name>
    <dbReference type="NCBI Taxonomy" id="592050"/>
    <lineage>
        <taxon>Bacteria</taxon>
        <taxon>Pseudomonadati</taxon>
        <taxon>Pseudomonadota</taxon>
        <taxon>Betaproteobacteria</taxon>
        <taxon>Burkholderiales</taxon>
        <taxon>Comamonadaceae</taxon>
        <taxon>Acidovorax</taxon>
    </lineage>
</organism>
<feature type="domain" description="Alpha/beta hydrolase fold-3" evidence="3">
    <location>
        <begin position="82"/>
        <end position="287"/>
    </location>
</feature>
<gene>
    <name evidence="4" type="ORF">SAMN05421875_10486</name>
</gene>